<dbReference type="EnsemblPlants" id="LPERR07G10410.1">
    <property type="protein sequence ID" value="LPERR07G10410.1"/>
    <property type="gene ID" value="LPERR07G10410"/>
</dbReference>
<dbReference type="eggNOG" id="KOG1211">
    <property type="taxonomic scope" value="Eukaryota"/>
</dbReference>
<feature type="domain" description="Amidase" evidence="1">
    <location>
        <begin position="1"/>
        <end position="83"/>
    </location>
</feature>
<name>A0A0D9WY93_9ORYZ</name>
<dbReference type="PANTHER" id="PTHR46310:SF7">
    <property type="entry name" value="AMIDASE 1"/>
    <property type="match status" value="1"/>
</dbReference>
<reference evidence="2" key="3">
    <citation type="submission" date="2015-04" db="UniProtKB">
        <authorList>
            <consortium name="EnsemblPlants"/>
        </authorList>
    </citation>
    <scope>IDENTIFICATION</scope>
</reference>
<evidence type="ECO:0000259" key="1">
    <source>
        <dbReference type="Pfam" id="PF01425"/>
    </source>
</evidence>
<dbReference type="Pfam" id="PF01425">
    <property type="entry name" value="Amidase"/>
    <property type="match status" value="1"/>
</dbReference>
<dbReference type="SUPFAM" id="SSF75304">
    <property type="entry name" value="Amidase signature (AS) enzymes"/>
    <property type="match status" value="1"/>
</dbReference>
<dbReference type="HOGENOM" id="CLU_178099_0_0_1"/>
<reference evidence="2 3" key="1">
    <citation type="submission" date="2012-08" db="EMBL/GenBank/DDBJ databases">
        <title>Oryza genome evolution.</title>
        <authorList>
            <person name="Wing R.A."/>
        </authorList>
    </citation>
    <scope>NUCLEOTIDE SEQUENCE</scope>
</reference>
<dbReference type="Gramene" id="LPERR07G10410.1">
    <property type="protein sequence ID" value="LPERR07G10410.1"/>
    <property type="gene ID" value="LPERR07G10410"/>
</dbReference>
<dbReference type="InterPro" id="IPR036928">
    <property type="entry name" value="AS_sf"/>
</dbReference>
<dbReference type="PANTHER" id="PTHR46310">
    <property type="entry name" value="AMIDASE 1"/>
    <property type="match status" value="1"/>
</dbReference>
<organism evidence="2 3">
    <name type="scientific">Leersia perrieri</name>
    <dbReference type="NCBI Taxonomy" id="77586"/>
    <lineage>
        <taxon>Eukaryota</taxon>
        <taxon>Viridiplantae</taxon>
        <taxon>Streptophyta</taxon>
        <taxon>Embryophyta</taxon>
        <taxon>Tracheophyta</taxon>
        <taxon>Spermatophyta</taxon>
        <taxon>Magnoliopsida</taxon>
        <taxon>Liliopsida</taxon>
        <taxon>Poales</taxon>
        <taxon>Poaceae</taxon>
        <taxon>BOP clade</taxon>
        <taxon>Oryzoideae</taxon>
        <taxon>Oryzeae</taxon>
        <taxon>Oryzinae</taxon>
        <taxon>Leersia</taxon>
    </lineage>
</organism>
<evidence type="ECO:0000313" key="3">
    <source>
        <dbReference type="Proteomes" id="UP000032180"/>
    </source>
</evidence>
<keyword evidence="3" id="KW-1185">Reference proteome</keyword>
<accession>A0A0D9WY93</accession>
<dbReference type="AlphaFoldDB" id="A0A0D9WY93"/>
<reference evidence="3" key="2">
    <citation type="submission" date="2013-12" db="EMBL/GenBank/DDBJ databases">
        <authorList>
            <person name="Yu Y."/>
            <person name="Lee S."/>
            <person name="de Baynast K."/>
            <person name="Wissotski M."/>
            <person name="Liu L."/>
            <person name="Talag J."/>
            <person name="Goicoechea J."/>
            <person name="Angelova A."/>
            <person name="Jetty R."/>
            <person name="Kudrna D."/>
            <person name="Golser W."/>
            <person name="Rivera L."/>
            <person name="Zhang J."/>
            <person name="Wing R."/>
        </authorList>
    </citation>
    <scope>NUCLEOTIDE SEQUENCE</scope>
</reference>
<dbReference type="Proteomes" id="UP000032180">
    <property type="component" value="Chromosome 7"/>
</dbReference>
<proteinExistence type="predicted"/>
<dbReference type="InterPro" id="IPR023631">
    <property type="entry name" value="Amidase_dom"/>
</dbReference>
<protein>
    <recommendedName>
        <fullName evidence="1">Amidase domain-containing protein</fullName>
    </recommendedName>
</protein>
<dbReference type="Gene3D" id="3.90.1300.10">
    <property type="entry name" value="Amidase signature (AS) domain"/>
    <property type="match status" value="1"/>
</dbReference>
<dbReference type="STRING" id="77586.A0A0D9WY93"/>
<sequence>MDEMAYSINGENAHYGMPTNPCIPGRVPAGSSSGSAVAVAANLVDFSLGTDTGGSVMVFAAYCASFGLRPSHGLVSTQNVIPMA</sequence>
<evidence type="ECO:0000313" key="2">
    <source>
        <dbReference type="EnsemblPlants" id="LPERR07G10410.1"/>
    </source>
</evidence>